<sequence>MSIDKNVGALSRHLNDIRLAPAYLGAKEGVHKALEKIPVVGKSIDKAIEITKDKIKYLLIPGIMFEELGFKYIGDINGHDIKLLVDIFNKVKEMKGPVLLHIYTVKGKGYKFSERLPCEYHGVSCFDLKTGKPMKSKEETYSDVFGKAMVEIAREN</sequence>
<evidence type="ECO:0000256" key="5">
    <source>
        <dbReference type="ARBA" id="ARBA00023052"/>
    </source>
</evidence>
<dbReference type="EC" id="2.2.1.7" evidence="6"/>
<dbReference type="InterPro" id="IPR029061">
    <property type="entry name" value="THDP-binding"/>
</dbReference>
<dbReference type="GO" id="GO:0016114">
    <property type="term" value="P:terpenoid biosynthetic process"/>
    <property type="evidence" value="ECO:0007669"/>
    <property type="project" value="InterPro"/>
</dbReference>
<name>A0A645E353_9ZZZZ</name>
<accession>A0A645E353</accession>
<dbReference type="PANTHER" id="PTHR43322">
    <property type="entry name" value="1-D-DEOXYXYLULOSE 5-PHOSPHATE SYNTHASE-RELATED"/>
    <property type="match status" value="1"/>
</dbReference>
<dbReference type="GO" id="GO:0008661">
    <property type="term" value="F:1-deoxy-D-xylulose-5-phosphate synthase activity"/>
    <property type="evidence" value="ECO:0007669"/>
    <property type="project" value="UniProtKB-EC"/>
</dbReference>
<dbReference type="EMBL" id="VSSQ01042424">
    <property type="protein sequence ID" value="MPM96006.1"/>
    <property type="molecule type" value="Genomic_DNA"/>
</dbReference>
<comment type="caution">
    <text evidence="6">The sequence shown here is derived from an EMBL/GenBank/DDBJ whole genome shotgun (WGS) entry which is preliminary data.</text>
</comment>
<evidence type="ECO:0000256" key="1">
    <source>
        <dbReference type="ARBA" id="ARBA00001946"/>
    </source>
</evidence>
<reference evidence="6" key="1">
    <citation type="submission" date="2019-08" db="EMBL/GenBank/DDBJ databases">
        <authorList>
            <person name="Kucharzyk K."/>
            <person name="Murdoch R.W."/>
            <person name="Higgins S."/>
            <person name="Loffler F."/>
        </authorList>
    </citation>
    <scope>NUCLEOTIDE SEQUENCE</scope>
</reference>
<proteinExistence type="predicted"/>
<gene>
    <name evidence="6" type="primary">dxs_94</name>
    <name evidence="6" type="ORF">SDC9_143162</name>
</gene>
<keyword evidence="3 6" id="KW-0808">Transferase</keyword>
<evidence type="ECO:0000256" key="3">
    <source>
        <dbReference type="ARBA" id="ARBA00022679"/>
    </source>
</evidence>
<evidence type="ECO:0000256" key="4">
    <source>
        <dbReference type="ARBA" id="ARBA00022842"/>
    </source>
</evidence>
<protein>
    <submittedName>
        <fullName evidence="6">1-deoxy-D-xylulose-5-phosphate synthase</fullName>
        <ecNumber evidence="6">2.2.1.7</ecNumber>
    </submittedName>
</protein>
<dbReference type="Gene3D" id="3.40.50.970">
    <property type="match status" value="1"/>
</dbReference>
<keyword evidence="5" id="KW-0786">Thiamine pyrophosphate</keyword>
<dbReference type="GO" id="GO:0019288">
    <property type="term" value="P:isopentenyl diphosphate biosynthetic process, methylerythritol 4-phosphate pathway"/>
    <property type="evidence" value="ECO:0007669"/>
    <property type="project" value="TreeGrafter"/>
</dbReference>
<evidence type="ECO:0000313" key="6">
    <source>
        <dbReference type="EMBL" id="MPM96006.1"/>
    </source>
</evidence>
<keyword evidence="4" id="KW-0460">Magnesium</keyword>
<comment type="subunit">
    <text evidence="2">Homodimer.</text>
</comment>
<dbReference type="SUPFAM" id="SSF52518">
    <property type="entry name" value="Thiamin diphosphate-binding fold (THDP-binding)"/>
    <property type="match status" value="1"/>
</dbReference>
<dbReference type="AlphaFoldDB" id="A0A645E353"/>
<dbReference type="Pfam" id="PF13292">
    <property type="entry name" value="DXP_synthase_N"/>
    <property type="match status" value="1"/>
</dbReference>
<dbReference type="PANTHER" id="PTHR43322:SF5">
    <property type="entry name" value="1-DEOXY-D-XYLULOSE-5-PHOSPHATE SYNTHASE, CHLOROPLASTIC"/>
    <property type="match status" value="1"/>
</dbReference>
<dbReference type="GO" id="GO:0005829">
    <property type="term" value="C:cytosol"/>
    <property type="evidence" value="ECO:0007669"/>
    <property type="project" value="TreeGrafter"/>
</dbReference>
<dbReference type="InterPro" id="IPR005477">
    <property type="entry name" value="Dxylulose-5-P_synthase"/>
</dbReference>
<evidence type="ECO:0000256" key="2">
    <source>
        <dbReference type="ARBA" id="ARBA00011738"/>
    </source>
</evidence>
<comment type="cofactor">
    <cofactor evidence="1">
        <name>Mg(2+)</name>
        <dbReference type="ChEBI" id="CHEBI:18420"/>
    </cofactor>
</comment>
<organism evidence="6">
    <name type="scientific">bioreactor metagenome</name>
    <dbReference type="NCBI Taxonomy" id="1076179"/>
    <lineage>
        <taxon>unclassified sequences</taxon>
        <taxon>metagenomes</taxon>
        <taxon>ecological metagenomes</taxon>
    </lineage>
</organism>